<dbReference type="Gene3D" id="3.40.50.300">
    <property type="entry name" value="P-loop containing nucleotide triphosphate hydrolases"/>
    <property type="match status" value="2"/>
</dbReference>
<accession>A0A0A2C536</accession>
<reference evidence="12" key="1">
    <citation type="journal article" date="2014" name="Sci. Data">
        <title>Genomes of diverse isolates of the marine cyanobacterium Prochlorococcus.</title>
        <authorList>
            <person name="Biller S."/>
            <person name="Berube P."/>
            <person name="Thompson J."/>
            <person name="Kelly L."/>
            <person name="Roggensack S."/>
            <person name="Awad L."/>
            <person name="Roache-Johnson K."/>
            <person name="Ding H."/>
            <person name="Giovannoni S.J."/>
            <person name="Moore L.R."/>
            <person name="Chisholm S.W."/>
        </authorList>
    </citation>
    <scope>NUCLEOTIDE SEQUENCE [LARGE SCALE GENOMIC DNA]</scope>
    <source>
        <strain evidence="12">PAC1</strain>
    </source>
</reference>
<comment type="caution">
    <text evidence="11">The sequence shown here is derived from an EMBL/GenBank/DDBJ whole genome shotgun (WGS) entry which is preliminary data.</text>
</comment>
<dbReference type="AlphaFoldDB" id="A0A0A2C536"/>
<evidence type="ECO:0000256" key="1">
    <source>
        <dbReference type="ARBA" id="ARBA00003618"/>
    </source>
</evidence>
<organism evidence="11 12">
    <name type="scientific">Prochlorococcus marinus str. PAC1</name>
    <dbReference type="NCBI Taxonomy" id="59924"/>
    <lineage>
        <taxon>Bacteria</taxon>
        <taxon>Bacillati</taxon>
        <taxon>Cyanobacteriota</taxon>
        <taxon>Cyanophyceae</taxon>
        <taxon>Synechococcales</taxon>
        <taxon>Prochlorococcaceae</taxon>
        <taxon>Prochlorococcus</taxon>
    </lineage>
</organism>
<dbReference type="PANTHER" id="PTHR11059">
    <property type="entry name" value="DNA REPAIR PROTEIN RECN"/>
    <property type="match status" value="1"/>
</dbReference>
<evidence type="ECO:0000313" key="11">
    <source>
        <dbReference type="EMBL" id="KGG20632.1"/>
    </source>
</evidence>
<dbReference type="GO" id="GO:0009432">
    <property type="term" value="P:SOS response"/>
    <property type="evidence" value="ECO:0007669"/>
    <property type="project" value="TreeGrafter"/>
</dbReference>
<dbReference type="CDD" id="cd03241">
    <property type="entry name" value="ABC_RecN"/>
    <property type="match status" value="1"/>
</dbReference>
<dbReference type="GO" id="GO:0005524">
    <property type="term" value="F:ATP binding"/>
    <property type="evidence" value="ECO:0007669"/>
    <property type="project" value="UniProtKB-KW"/>
</dbReference>
<dbReference type="GO" id="GO:0043590">
    <property type="term" value="C:bacterial nucleoid"/>
    <property type="evidence" value="ECO:0007669"/>
    <property type="project" value="TreeGrafter"/>
</dbReference>
<comment type="similarity">
    <text evidence="2 9">Belongs to the RecN family.</text>
</comment>
<dbReference type="GO" id="GO:0006281">
    <property type="term" value="P:DNA repair"/>
    <property type="evidence" value="ECO:0007669"/>
    <property type="project" value="UniProtKB-KW"/>
</dbReference>
<evidence type="ECO:0000256" key="6">
    <source>
        <dbReference type="ARBA" id="ARBA00022840"/>
    </source>
</evidence>
<dbReference type="GO" id="GO:0006310">
    <property type="term" value="P:DNA recombination"/>
    <property type="evidence" value="ECO:0007669"/>
    <property type="project" value="InterPro"/>
</dbReference>
<dbReference type="EMBL" id="JNAX01000011">
    <property type="protein sequence ID" value="KGG20632.1"/>
    <property type="molecule type" value="Genomic_DNA"/>
</dbReference>
<dbReference type="PANTHER" id="PTHR11059:SF0">
    <property type="entry name" value="DNA REPAIR PROTEIN RECN"/>
    <property type="match status" value="1"/>
</dbReference>
<evidence type="ECO:0000256" key="4">
    <source>
        <dbReference type="ARBA" id="ARBA00022741"/>
    </source>
</evidence>
<evidence type="ECO:0000256" key="7">
    <source>
        <dbReference type="ARBA" id="ARBA00023204"/>
    </source>
</evidence>
<evidence type="ECO:0000256" key="2">
    <source>
        <dbReference type="ARBA" id="ARBA00009441"/>
    </source>
</evidence>
<dbReference type="Pfam" id="PF02463">
    <property type="entry name" value="SMC_N"/>
    <property type="match status" value="1"/>
</dbReference>
<dbReference type="InterPro" id="IPR003395">
    <property type="entry name" value="RecF/RecN/SMC_N"/>
</dbReference>
<evidence type="ECO:0000313" key="12">
    <source>
        <dbReference type="Proteomes" id="UP000030392"/>
    </source>
</evidence>
<sequence>MLNSLRFKNIALFGNTEIDFEKGFTAFTGQTGSGKSIFIDSLNALLANKKSPLDNRLVAEGSLCSSIEGVFSVLQNTKNWLINQELDIDEELIVTREWRLKENKYKSRFRINGVIVNRDQISELRSLLLDFTLQGDTYILNNSFHQLSLLDSLGLNSIKESITKVKQNWNIWNDSNFRLEEARVRITNSKKKFEEMQYIYQDLDKLELEDPNEQIKLETDQNRLSNILRLKEGVKALLTRLNESLDEYPSILDHADFCINELKSLSQIDSSLEPISESFYTITNNLNDLIYQINDYDKTLDIDPSFLNDLQVRLSTLKFYQKKYQRNIPDLIRYKNELFNSLSLQESFNNINDYSFDENKKRTIRDKSNKDLSVIRKNIASQLEEKLIISLKNLGIPNVRFKVVFEECEPTINGIDKVNFMFSANPGIPLASLAETASGGEKSRVLLAIKAIFSTFENCNLLIFDEIDSGVSGSISSYVANLLCELANHRQVFCVTHQPLIAAFADNHFALKKSVISGHTKSDVINLREISDRQRELALLAGGEIVEANAYAASLLEHKAA</sequence>
<dbReference type="RefSeq" id="WP_036906047.1">
    <property type="nucleotide sequence ID" value="NZ_CP138967.1"/>
</dbReference>
<comment type="function">
    <text evidence="1 9">May be involved in recombinational repair of damaged DNA.</text>
</comment>
<gene>
    <name evidence="11" type="ORF">EV03_1133</name>
</gene>
<proteinExistence type="inferred from homology"/>
<dbReference type="SUPFAM" id="SSF52540">
    <property type="entry name" value="P-loop containing nucleoside triphosphate hydrolases"/>
    <property type="match status" value="1"/>
</dbReference>
<evidence type="ECO:0000256" key="5">
    <source>
        <dbReference type="ARBA" id="ARBA00022763"/>
    </source>
</evidence>
<keyword evidence="6" id="KW-0067">ATP-binding</keyword>
<dbReference type="PIRSF" id="PIRSF003128">
    <property type="entry name" value="RecN"/>
    <property type="match status" value="1"/>
</dbReference>
<evidence type="ECO:0000259" key="10">
    <source>
        <dbReference type="Pfam" id="PF02463"/>
    </source>
</evidence>
<keyword evidence="5 9" id="KW-0227">DNA damage</keyword>
<feature type="domain" description="RecF/RecN/SMC N-terminal" evidence="10">
    <location>
        <begin position="5"/>
        <end position="512"/>
    </location>
</feature>
<dbReference type="Proteomes" id="UP000030392">
    <property type="component" value="Unassembled WGS sequence"/>
</dbReference>
<evidence type="ECO:0000256" key="3">
    <source>
        <dbReference type="ARBA" id="ARBA00021315"/>
    </source>
</evidence>
<evidence type="ECO:0000256" key="9">
    <source>
        <dbReference type="PIRNR" id="PIRNR003128"/>
    </source>
</evidence>
<dbReference type="InterPro" id="IPR027417">
    <property type="entry name" value="P-loop_NTPase"/>
</dbReference>
<keyword evidence="4" id="KW-0547">Nucleotide-binding</keyword>
<keyword evidence="7 9" id="KW-0234">DNA repair</keyword>
<protein>
    <recommendedName>
        <fullName evidence="3 9">DNA repair protein RecN</fullName>
    </recommendedName>
    <alternativeName>
        <fullName evidence="8 9">Recombination protein N</fullName>
    </alternativeName>
</protein>
<evidence type="ECO:0000256" key="8">
    <source>
        <dbReference type="ARBA" id="ARBA00033408"/>
    </source>
</evidence>
<name>A0A0A2C536_PROMR</name>
<dbReference type="InterPro" id="IPR004604">
    <property type="entry name" value="DNA_recomb/repair_RecN"/>
</dbReference>